<organism evidence="2 3">
    <name type="scientific">Coemansia spiralis</name>
    <dbReference type="NCBI Taxonomy" id="417178"/>
    <lineage>
        <taxon>Eukaryota</taxon>
        <taxon>Fungi</taxon>
        <taxon>Fungi incertae sedis</taxon>
        <taxon>Zoopagomycota</taxon>
        <taxon>Kickxellomycotina</taxon>
        <taxon>Kickxellomycetes</taxon>
        <taxon>Kickxellales</taxon>
        <taxon>Kickxellaceae</taxon>
        <taxon>Coemansia</taxon>
    </lineage>
</organism>
<dbReference type="NCBIfam" id="TIGR01664">
    <property type="entry name" value="DNA-3'-Pase"/>
    <property type="match status" value="1"/>
</dbReference>
<gene>
    <name evidence="2" type="ORF">GGI25_005742</name>
</gene>
<dbReference type="GO" id="GO:0006281">
    <property type="term" value="P:DNA repair"/>
    <property type="evidence" value="ECO:0007669"/>
    <property type="project" value="TreeGrafter"/>
</dbReference>
<dbReference type="OrthoDB" id="19045at2759"/>
<dbReference type="InterPro" id="IPR027417">
    <property type="entry name" value="P-loop_NTPase"/>
</dbReference>
<dbReference type="Proteomes" id="UP001151518">
    <property type="component" value="Unassembled WGS sequence"/>
</dbReference>
<dbReference type="GO" id="GO:0046404">
    <property type="term" value="F:ATP-dependent polydeoxyribonucleotide 5'-hydroxyl-kinase activity"/>
    <property type="evidence" value="ECO:0007669"/>
    <property type="project" value="TreeGrafter"/>
</dbReference>
<accession>A0A9W8G3K6</accession>
<dbReference type="Gene3D" id="3.40.50.1000">
    <property type="entry name" value="HAD superfamily/HAD-like"/>
    <property type="match status" value="1"/>
</dbReference>
<sequence length="481" mass="53234">MTREPRKRKAPFSDNKPTKTQTLSKFFKLNMTKGAVAADNEPEPEPEVSENADSCVKSWVQWREIGGTWIGRYGSPNPAAKFAAFDLDSTLIRVKGNWKYPKGADDWRFFHPSVPNVLRNLHSQGYKIVIISNQNGLRKAKGSTELPKGAVDYRKKIANIGKQLGISLTILAATAKDYMRKPSPGMWHLAELDNSGIVVDKSASFYVGDAAGRLKGWKAGVEADFSDSDLAFALNAGVAFYTPEEVFNNSITCSQDELFVLPSPLTWSITRFTPKLLEIDHAAHSALITALREAIDSAKVAKKGLLLILVGPPACGKSTFTQQHLVPLGFERINMDILKTRKKCEDAALKSFKSGSCVVVDNTNPDPSSRSTFVAMAKTHGADSIAVVFEHKSRDLAIHNNSFRASLAQACHLFDASEQDHQTILSTMPVCVDMVPAVAYHSYFKKFVLPAESEGFSKILHHTFVPEFASPKEKKLWYQYY</sequence>
<feature type="region of interest" description="Disordered" evidence="1">
    <location>
        <begin position="1"/>
        <end position="20"/>
    </location>
</feature>
<reference evidence="2" key="1">
    <citation type="submission" date="2022-07" db="EMBL/GenBank/DDBJ databases">
        <title>Phylogenomic reconstructions and comparative analyses of Kickxellomycotina fungi.</title>
        <authorList>
            <person name="Reynolds N.K."/>
            <person name="Stajich J.E."/>
            <person name="Barry K."/>
            <person name="Grigoriev I.V."/>
            <person name="Crous P."/>
            <person name="Smith M.E."/>
        </authorList>
    </citation>
    <scope>NUCLEOTIDE SEQUENCE</scope>
    <source>
        <strain evidence="2">NRRL 3115</strain>
    </source>
</reference>
<protein>
    <recommendedName>
        <fullName evidence="4">Bifunctional polynucleotide phosphatase/kinase</fullName>
    </recommendedName>
</protein>
<comment type="caution">
    <text evidence="2">The sequence shown here is derived from an EMBL/GenBank/DDBJ whole genome shotgun (WGS) entry which is preliminary data.</text>
</comment>
<dbReference type="InterPro" id="IPR023214">
    <property type="entry name" value="HAD_sf"/>
</dbReference>
<evidence type="ECO:0000313" key="3">
    <source>
        <dbReference type="Proteomes" id="UP001151518"/>
    </source>
</evidence>
<dbReference type="PANTHER" id="PTHR12083:SF9">
    <property type="entry name" value="BIFUNCTIONAL POLYNUCLEOTIDE PHOSPHATASE_KINASE"/>
    <property type="match status" value="1"/>
</dbReference>
<name>A0A9W8G3K6_9FUNG</name>
<dbReference type="NCBIfam" id="TIGR01662">
    <property type="entry name" value="HAD-SF-IIIA"/>
    <property type="match status" value="1"/>
</dbReference>
<proteinExistence type="predicted"/>
<dbReference type="InterPro" id="IPR006551">
    <property type="entry name" value="Polynucleotide_phosphatase"/>
</dbReference>
<dbReference type="Pfam" id="PF13671">
    <property type="entry name" value="AAA_33"/>
    <property type="match status" value="1"/>
</dbReference>
<evidence type="ECO:0000256" key="1">
    <source>
        <dbReference type="SAM" id="MobiDB-lite"/>
    </source>
</evidence>
<evidence type="ECO:0000313" key="2">
    <source>
        <dbReference type="EMBL" id="KAJ2670720.1"/>
    </source>
</evidence>
<dbReference type="EMBL" id="JANBTW010000117">
    <property type="protein sequence ID" value="KAJ2670720.1"/>
    <property type="molecule type" value="Genomic_DNA"/>
</dbReference>
<dbReference type="InterPro" id="IPR036412">
    <property type="entry name" value="HAD-like_sf"/>
</dbReference>
<dbReference type="InterPro" id="IPR013954">
    <property type="entry name" value="PNK3P"/>
</dbReference>
<dbReference type="GO" id="GO:0003690">
    <property type="term" value="F:double-stranded DNA binding"/>
    <property type="evidence" value="ECO:0007669"/>
    <property type="project" value="TreeGrafter"/>
</dbReference>
<dbReference type="SUPFAM" id="SSF52540">
    <property type="entry name" value="P-loop containing nucleoside triphosphate hydrolases"/>
    <property type="match status" value="1"/>
</dbReference>
<feature type="compositionally biased region" description="Basic residues" evidence="1">
    <location>
        <begin position="1"/>
        <end position="10"/>
    </location>
</feature>
<dbReference type="Pfam" id="PF08645">
    <property type="entry name" value="PNK3P"/>
    <property type="match status" value="1"/>
</dbReference>
<dbReference type="Gene3D" id="3.40.50.300">
    <property type="entry name" value="P-loop containing nucleotide triphosphate hydrolases"/>
    <property type="match status" value="1"/>
</dbReference>
<dbReference type="SUPFAM" id="SSF56784">
    <property type="entry name" value="HAD-like"/>
    <property type="match status" value="1"/>
</dbReference>
<evidence type="ECO:0008006" key="4">
    <source>
        <dbReference type="Google" id="ProtNLM"/>
    </source>
</evidence>
<dbReference type="PANTHER" id="PTHR12083">
    <property type="entry name" value="BIFUNCTIONAL POLYNUCLEOTIDE PHOSPHATASE/KINASE"/>
    <property type="match status" value="1"/>
</dbReference>
<dbReference type="GO" id="GO:0046403">
    <property type="term" value="F:polynucleotide 3'-phosphatase activity"/>
    <property type="evidence" value="ECO:0007669"/>
    <property type="project" value="TreeGrafter"/>
</dbReference>
<dbReference type="AlphaFoldDB" id="A0A9W8G3K6"/>
<dbReference type="InterPro" id="IPR006549">
    <property type="entry name" value="HAD-SF_hydro_IIIA"/>
</dbReference>